<accession>A0A0F9E8C5</accession>
<dbReference type="AlphaFoldDB" id="A0A0F9E8C5"/>
<dbReference type="EMBL" id="LAZR01028471">
    <property type="protein sequence ID" value="KKL62496.1"/>
    <property type="molecule type" value="Genomic_DNA"/>
</dbReference>
<organism evidence="1">
    <name type="scientific">marine sediment metagenome</name>
    <dbReference type="NCBI Taxonomy" id="412755"/>
    <lineage>
        <taxon>unclassified sequences</taxon>
        <taxon>metagenomes</taxon>
        <taxon>ecological metagenomes</taxon>
    </lineage>
</organism>
<proteinExistence type="predicted"/>
<comment type="caution">
    <text evidence="1">The sequence shown here is derived from an EMBL/GenBank/DDBJ whole genome shotgun (WGS) entry which is preliminary data.</text>
</comment>
<reference evidence="1" key="1">
    <citation type="journal article" date="2015" name="Nature">
        <title>Complex archaea that bridge the gap between prokaryotes and eukaryotes.</title>
        <authorList>
            <person name="Spang A."/>
            <person name="Saw J.H."/>
            <person name="Jorgensen S.L."/>
            <person name="Zaremba-Niedzwiedzka K."/>
            <person name="Martijn J."/>
            <person name="Lind A.E."/>
            <person name="van Eijk R."/>
            <person name="Schleper C."/>
            <person name="Guy L."/>
            <person name="Ettema T.J."/>
        </authorList>
    </citation>
    <scope>NUCLEOTIDE SEQUENCE</scope>
</reference>
<gene>
    <name evidence="1" type="ORF">LCGC14_2184630</name>
</gene>
<sequence length="48" mass="5322">VNAPLTDSHDLSNPLYSTALVSEKLYLEVPHVGSDSLYTLSEFLLADW</sequence>
<evidence type="ECO:0000313" key="1">
    <source>
        <dbReference type="EMBL" id="KKL62496.1"/>
    </source>
</evidence>
<feature type="non-terminal residue" evidence="1">
    <location>
        <position position="1"/>
    </location>
</feature>
<protein>
    <submittedName>
        <fullName evidence="1">Uncharacterized protein</fullName>
    </submittedName>
</protein>
<name>A0A0F9E8C5_9ZZZZ</name>